<feature type="domain" description="BLUF" evidence="1">
    <location>
        <begin position="18"/>
        <end position="109"/>
    </location>
</feature>
<dbReference type="InterPro" id="IPR036046">
    <property type="entry name" value="Acylphosphatase-like_dom_sf"/>
</dbReference>
<evidence type="ECO:0000313" key="3">
    <source>
        <dbReference type="Proteomes" id="UP001597512"/>
    </source>
</evidence>
<organism evidence="2 3">
    <name type="scientific">Spirosoma flavum</name>
    <dbReference type="NCBI Taxonomy" id="2048557"/>
    <lineage>
        <taxon>Bacteria</taxon>
        <taxon>Pseudomonadati</taxon>
        <taxon>Bacteroidota</taxon>
        <taxon>Cytophagia</taxon>
        <taxon>Cytophagales</taxon>
        <taxon>Cytophagaceae</taxon>
        <taxon>Spirosoma</taxon>
    </lineage>
</organism>
<comment type="caution">
    <text evidence="2">The sequence shown here is derived from an EMBL/GenBank/DDBJ whole genome shotgun (WGS) entry which is preliminary data.</text>
</comment>
<accession>A0ABW6AS95</accession>
<dbReference type="InterPro" id="IPR007024">
    <property type="entry name" value="BLUF_domain"/>
</dbReference>
<dbReference type="EMBL" id="JBHUOM010000035">
    <property type="protein sequence ID" value="MFD2937507.1"/>
    <property type="molecule type" value="Genomic_DNA"/>
</dbReference>
<reference evidence="3" key="1">
    <citation type="journal article" date="2019" name="Int. J. Syst. Evol. Microbiol.">
        <title>The Global Catalogue of Microorganisms (GCM) 10K type strain sequencing project: providing services to taxonomists for standard genome sequencing and annotation.</title>
        <authorList>
            <consortium name="The Broad Institute Genomics Platform"/>
            <consortium name="The Broad Institute Genome Sequencing Center for Infectious Disease"/>
            <person name="Wu L."/>
            <person name="Ma J."/>
        </authorList>
    </citation>
    <scope>NUCLEOTIDE SEQUENCE [LARGE SCALE GENOMIC DNA]</scope>
    <source>
        <strain evidence="3">KCTC 52490</strain>
    </source>
</reference>
<proteinExistence type="predicted"/>
<name>A0ABW6AS95_9BACT</name>
<dbReference type="PROSITE" id="PS50925">
    <property type="entry name" value="BLUF"/>
    <property type="match status" value="1"/>
</dbReference>
<sequence length="156" mass="17738">MYRHENIHEKYQLFLCKDVCLIYFSTAVKLLQEEELLSLLAHSRSQNSQVGITGALLYVKGNFVQVLEGDKQVVKDLYVCIAQDPRHTNVSLAINRPITQRLFATWSMGYETITLSELAEIQAIVQLNAGDQSVMNSADNAILRTLQVFYQGNHYN</sequence>
<gene>
    <name evidence="2" type="ORF">ACFS25_27285</name>
</gene>
<dbReference type="SMART" id="SM01034">
    <property type="entry name" value="BLUF"/>
    <property type="match status" value="1"/>
</dbReference>
<dbReference type="Proteomes" id="UP001597512">
    <property type="component" value="Unassembled WGS sequence"/>
</dbReference>
<protein>
    <submittedName>
        <fullName evidence="2">BLUF domain-containing protein</fullName>
    </submittedName>
</protein>
<dbReference type="RefSeq" id="WP_381507647.1">
    <property type="nucleotide sequence ID" value="NZ_JBHUOM010000035.1"/>
</dbReference>
<dbReference type="Gene3D" id="3.30.70.100">
    <property type="match status" value="1"/>
</dbReference>
<dbReference type="SUPFAM" id="SSF54975">
    <property type="entry name" value="Acylphosphatase/BLUF domain-like"/>
    <property type="match status" value="1"/>
</dbReference>
<evidence type="ECO:0000313" key="2">
    <source>
        <dbReference type="EMBL" id="MFD2937507.1"/>
    </source>
</evidence>
<keyword evidence="3" id="KW-1185">Reference proteome</keyword>
<evidence type="ECO:0000259" key="1">
    <source>
        <dbReference type="PROSITE" id="PS50925"/>
    </source>
</evidence>
<dbReference type="Pfam" id="PF04940">
    <property type="entry name" value="BLUF"/>
    <property type="match status" value="1"/>
</dbReference>